<proteinExistence type="predicted"/>
<organism evidence="1 2">
    <name type="scientific">Enhygromyxa salina</name>
    <dbReference type="NCBI Taxonomy" id="215803"/>
    <lineage>
        <taxon>Bacteria</taxon>
        <taxon>Pseudomonadati</taxon>
        <taxon>Myxococcota</taxon>
        <taxon>Polyangia</taxon>
        <taxon>Nannocystales</taxon>
        <taxon>Nannocystaceae</taxon>
        <taxon>Enhygromyxa</taxon>
    </lineage>
</organism>
<evidence type="ECO:0000313" key="1">
    <source>
        <dbReference type="EMBL" id="PRQ07907.1"/>
    </source>
</evidence>
<evidence type="ECO:0000313" key="2">
    <source>
        <dbReference type="Proteomes" id="UP000238823"/>
    </source>
</evidence>
<name>A0A2S9YS34_9BACT</name>
<accession>A0A2S9YS34</accession>
<dbReference type="RefSeq" id="WP_106089372.1">
    <property type="nucleotide sequence ID" value="NZ_PVNL01000047.1"/>
</dbReference>
<dbReference type="Proteomes" id="UP000238823">
    <property type="component" value="Unassembled WGS sequence"/>
</dbReference>
<protein>
    <submittedName>
        <fullName evidence="1">Uncharacterized protein</fullName>
    </submittedName>
</protein>
<gene>
    <name evidence="1" type="ORF">ENSA7_23460</name>
</gene>
<dbReference type="AlphaFoldDB" id="A0A2S9YS34"/>
<dbReference type="EMBL" id="PVNL01000047">
    <property type="protein sequence ID" value="PRQ07907.1"/>
    <property type="molecule type" value="Genomic_DNA"/>
</dbReference>
<sequence length="65" mass="7120">MRALYNLCDELDISFSTLVAGLCRQVEGSQSAARDRAAGHTPDQRRAALFASGQFARCDDDALTW</sequence>
<reference evidence="1 2" key="1">
    <citation type="submission" date="2018-03" db="EMBL/GenBank/DDBJ databases">
        <title>Draft Genome Sequences of the Obligatory Marine Myxobacteria Enhygromyxa salina SWB007.</title>
        <authorList>
            <person name="Poehlein A."/>
            <person name="Moghaddam J.A."/>
            <person name="Harms H."/>
            <person name="Alanjari M."/>
            <person name="Koenig G.M."/>
            <person name="Daniel R."/>
            <person name="Schaeberle T.F."/>
        </authorList>
    </citation>
    <scope>NUCLEOTIDE SEQUENCE [LARGE SCALE GENOMIC DNA]</scope>
    <source>
        <strain evidence="1 2">SWB007</strain>
    </source>
</reference>
<comment type="caution">
    <text evidence="1">The sequence shown here is derived from an EMBL/GenBank/DDBJ whole genome shotgun (WGS) entry which is preliminary data.</text>
</comment>